<proteinExistence type="predicted"/>
<evidence type="ECO:0000313" key="2">
    <source>
        <dbReference type="Proteomes" id="UP000011682"/>
    </source>
</evidence>
<dbReference type="eggNOG" id="COG0583">
    <property type="taxonomic scope" value="Bacteria"/>
</dbReference>
<comment type="caution">
    <text evidence="1">The sequence shown here is derived from an EMBL/GenBank/DDBJ whole genome shotgun (WGS) entry which is preliminary data.</text>
</comment>
<dbReference type="AlphaFoldDB" id="S9QZG5"/>
<organism evidence="1 2">
    <name type="scientific">Cystobacter fuscus (strain ATCC 25194 / DSM 2262 / NBRC 100088 / M29)</name>
    <dbReference type="NCBI Taxonomy" id="1242864"/>
    <lineage>
        <taxon>Bacteria</taxon>
        <taxon>Pseudomonadati</taxon>
        <taxon>Myxococcota</taxon>
        <taxon>Myxococcia</taxon>
        <taxon>Myxococcales</taxon>
        <taxon>Cystobacterineae</taxon>
        <taxon>Archangiaceae</taxon>
        <taxon>Cystobacter</taxon>
    </lineage>
</organism>
<evidence type="ECO:0000313" key="1">
    <source>
        <dbReference type="EMBL" id="EPX62058.1"/>
    </source>
</evidence>
<keyword evidence="2" id="KW-1185">Reference proteome</keyword>
<accession>S9QZG5</accession>
<protein>
    <recommendedName>
        <fullName evidence="3">Transcriptional regulator, LysR family</fullName>
    </recommendedName>
</protein>
<evidence type="ECO:0008006" key="3">
    <source>
        <dbReference type="Google" id="ProtNLM"/>
    </source>
</evidence>
<gene>
    <name evidence="1" type="ORF">D187_009961</name>
</gene>
<reference evidence="1" key="1">
    <citation type="submission" date="2013-05" db="EMBL/GenBank/DDBJ databases">
        <title>Genome assembly of Cystobacter fuscus DSM 2262.</title>
        <authorList>
            <person name="Sharma G."/>
            <person name="Khatri I."/>
            <person name="Kaur C."/>
            <person name="Mayilraj S."/>
            <person name="Subramanian S."/>
        </authorList>
    </citation>
    <scope>NUCLEOTIDE SEQUENCE [LARGE SCALE GENOMIC DNA]</scope>
    <source>
        <strain evidence="1">DSM 2262</strain>
    </source>
</reference>
<name>S9QZG5_CYSF2</name>
<sequence>MLEAYSPTGLGFFLYFPSRAQRSGPLRLFVEAAKELATHAL</sequence>
<dbReference type="Proteomes" id="UP000011682">
    <property type="component" value="Unassembled WGS sequence"/>
</dbReference>
<dbReference type="EMBL" id="ANAH02000008">
    <property type="protein sequence ID" value="EPX62058.1"/>
    <property type="molecule type" value="Genomic_DNA"/>
</dbReference>